<reference evidence="8 9" key="1">
    <citation type="journal article" date="2011" name="J. Bacteriol.">
        <title>Genome sequence of Taylorella equigenitalis MCE9, the causative agent of contagious equine metritis.</title>
        <authorList>
            <person name="Hebert L."/>
            <person name="Moumen B."/>
            <person name="Duquesne F."/>
            <person name="Breuil M.F."/>
            <person name="Laugier C."/>
            <person name="Batto J.M."/>
            <person name="Renault P."/>
            <person name="Petry S."/>
        </authorList>
    </citation>
    <scope>NUCLEOTIDE SEQUENCE [LARGE SCALE GENOMIC DNA]</scope>
    <source>
        <strain evidence="8 9">MCE9</strain>
    </source>
</reference>
<keyword evidence="3" id="KW-0201">Cytochrome c-type biogenesis</keyword>
<evidence type="ECO:0000256" key="5">
    <source>
        <dbReference type="ARBA" id="ARBA00023136"/>
    </source>
</evidence>
<feature type="transmembrane region" description="Helical" evidence="6">
    <location>
        <begin position="33"/>
        <end position="53"/>
    </location>
</feature>
<evidence type="ECO:0000313" key="9">
    <source>
        <dbReference type="Proteomes" id="UP000007472"/>
    </source>
</evidence>
<dbReference type="GO" id="GO:0017004">
    <property type="term" value="P:cytochrome complex assembly"/>
    <property type="evidence" value="ECO:0007669"/>
    <property type="project" value="UniProtKB-KW"/>
</dbReference>
<feature type="transmembrane region" description="Helical" evidence="6">
    <location>
        <begin position="263"/>
        <end position="281"/>
    </location>
</feature>
<dbReference type="InterPro" id="IPR017562">
    <property type="entry name" value="Cyt_c_biogenesis_CcsA"/>
</dbReference>
<protein>
    <submittedName>
        <fullName evidence="8">Cytochrome c-type biogenesis protein CcsA/ResC</fullName>
    </submittedName>
</protein>
<organism evidence="8 9">
    <name type="scientific">Taylorella equigenitalis (strain MCE9)</name>
    <dbReference type="NCBI Taxonomy" id="937774"/>
    <lineage>
        <taxon>Bacteria</taxon>
        <taxon>Pseudomonadati</taxon>
        <taxon>Pseudomonadota</taxon>
        <taxon>Betaproteobacteria</taxon>
        <taxon>Burkholderiales</taxon>
        <taxon>Alcaligenaceae</taxon>
        <taxon>Taylorella</taxon>
    </lineage>
</organism>
<feature type="transmembrane region" description="Helical" evidence="6">
    <location>
        <begin position="124"/>
        <end position="141"/>
    </location>
</feature>
<feature type="transmembrane region" description="Helical" evidence="6">
    <location>
        <begin position="219"/>
        <end position="236"/>
    </location>
</feature>
<keyword evidence="4 6" id="KW-1133">Transmembrane helix</keyword>
<sequence length="449" mass="51366">MSNTMQTKVPLTSDKWTVQRKIKINEGVASKGISIWDIAFFLLLSAGAAYLLMYWPESMNSYEKWILVGMVFVLTALGWYWPAIRKLTLVSGGMALLALSMYDGNIANGDQKFWLKYLLSSQSSILWMSAMFIIATATYWMGYFVERLNWMGSLFTWIGIGLGFSGLLVRWREGHLIAYEMGHIPVSNLYEVFILFALITTLFYLFYERRYKTRALGGFVMLVVSAAIIFLLWYTFERDAAVIRPLNNALDSWWMKLHVPANFIGYGTFALAAMVGFAYIVKHHENTTSWKSLLPVLIVGAMLVAEVFIFRNRGQISIFWLVYFAISLVFVAGILLMRKRLARKLPSFEVLDDIMYKSIAVGFVFFTIATVLGAFWAADAWGTYWQWDPKETWALVVWLNYATWLHLRFIKGMRGLVAAYWALIGLVVTTFAFIGVNIFLSGLHSYGEL</sequence>
<accession>A0A654KHV9</accession>
<dbReference type="EMBL" id="CP002456">
    <property type="protein sequence ID" value="ADU91456.1"/>
    <property type="molecule type" value="Genomic_DNA"/>
</dbReference>
<feature type="domain" description="Cytochrome c assembly protein" evidence="7">
    <location>
        <begin position="186"/>
        <end position="294"/>
    </location>
</feature>
<feature type="transmembrane region" description="Helical" evidence="6">
    <location>
        <begin position="189"/>
        <end position="207"/>
    </location>
</feature>
<feature type="transmembrane region" description="Helical" evidence="6">
    <location>
        <begin position="358"/>
        <end position="378"/>
    </location>
</feature>
<keyword evidence="2 6" id="KW-0812">Transmembrane</keyword>
<feature type="transmembrane region" description="Helical" evidence="6">
    <location>
        <begin position="148"/>
        <end position="169"/>
    </location>
</feature>
<feature type="transmembrane region" description="Helical" evidence="6">
    <location>
        <begin position="316"/>
        <end position="337"/>
    </location>
</feature>
<dbReference type="KEGG" id="teq:TEQUI_0514"/>
<feature type="transmembrane region" description="Helical" evidence="6">
    <location>
        <begin position="293"/>
        <end position="310"/>
    </location>
</feature>
<feature type="transmembrane region" description="Helical" evidence="6">
    <location>
        <begin position="393"/>
        <end position="410"/>
    </location>
</feature>
<evidence type="ECO:0000256" key="3">
    <source>
        <dbReference type="ARBA" id="ARBA00022748"/>
    </source>
</evidence>
<feature type="transmembrane region" description="Helical" evidence="6">
    <location>
        <begin position="65"/>
        <end position="84"/>
    </location>
</feature>
<keyword evidence="5 6" id="KW-0472">Membrane</keyword>
<gene>
    <name evidence="8" type="ordered locus">TEQUI_0514</name>
</gene>
<name>A0A654KHV9_TAYEM</name>
<dbReference type="Pfam" id="PF01578">
    <property type="entry name" value="Cytochrom_C_asm"/>
    <property type="match status" value="2"/>
</dbReference>
<evidence type="ECO:0000256" key="1">
    <source>
        <dbReference type="ARBA" id="ARBA00004141"/>
    </source>
</evidence>
<feature type="domain" description="Cytochrome c assembly protein" evidence="7">
    <location>
        <begin position="316"/>
        <end position="444"/>
    </location>
</feature>
<evidence type="ECO:0000313" key="8">
    <source>
        <dbReference type="EMBL" id="ADU91456.1"/>
    </source>
</evidence>
<feature type="transmembrane region" description="Helical" evidence="6">
    <location>
        <begin position="417"/>
        <end position="440"/>
    </location>
</feature>
<dbReference type="GO" id="GO:0020037">
    <property type="term" value="F:heme binding"/>
    <property type="evidence" value="ECO:0007669"/>
    <property type="project" value="InterPro"/>
</dbReference>
<dbReference type="Proteomes" id="UP000007472">
    <property type="component" value="Chromosome"/>
</dbReference>
<evidence type="ECO:0000256" key="4">
    <source>
        <dbReference type="ARBA" id="ARBA00022989"/>
    </source>
</evidence>
<evidence type="ECO:0000259" key="7">
    <source>
        <dbReference type="Pfam" id="PF01578"/>
    </source>
</evidence>
<dbReference type="NCBIfam" id="TIGR03144">
    <property type="entry name" value="cytochr_II_ccsB"/>
    <property type="match status" value="1"/>
</dbReference>
<dbReference type="GO" id="GO:0005886">
    <property type="term" value="C:plasma membrane"/>
    <property type="evidence" value="ECO:0007669"/>
    <property type="project" value="TreeGrafter"/>
</dbReference>
<evidence type="ECO:0000256" key="6">
    <source>
        <dbReference type="SAM" id="Phobius"/>
    </source>
</evidence>
<dbReference type="PANTHER" id="PTHR30071">
    <property type="entry name" value="HEME EXPORTER PROTEIN C"/>
    <property type="match status" value="1"/>
</dbReference>
<proteinExistence type="predicted"/>
<dbReference type="InterPro" id="IPR002541">
    <property type="entry name" value="Cyt_c_assembly"/>
</dbReference>
<dbReference type="AlphaFoldDB" id="A0A654KHV9"/>
<dbReference type="InterPro" id="IPR045062">
    <property type="entry name" value="Cyt_c_biogenesis_CcsA/CcmC"/>
</dbReference>
<dbReference type="PANTHER" id="PTHR30071:SF1">
    <property type="entry name" value="CYTOCHROME B_B6 PROTEIN-RELATED"/>
    <property type="match status" value="1"/>
</dbReference>
<evidence type="ECO:0000256" key="2">
    <source>
        <dbReference type="ARBA" id="ARBA00022692"/>
    </source>
</evidence>
<comment type="subcellular location">
    <subcellularLocation>
        <location evidence="1">Membrane</location>
        <topology evidence="1">Multi-pass membrane protein</topology>
    </subcellularLocation>
</comment>